<feature type="region of interest" description="Disordered" evidence="17">
    <location>
        <begin position="99"/>
        <end position="124"/>
    </location>
</feature>
<evidence type="ECO:0000256" key="2">
    <source>
        <dbReference type="ARBA" id="ARBA00004496"/>
    </source>
</evidence>
<feature type="region of interest" description="Disordered" evidence="17">
    <location>
        <begin position="1"/>
        <end position="70"/>
    </location>
</feature>
<evidence type="ECO:0000256" key="6">
    <source>
        <dbReference type="ARBA" id="ARBA00022771"/>
    </source>
</evidence>
<keyword evidence="6 16" id="KW-0863">Zinc-finger</keyword>
<evidence type="ECO:0000256" key="8">
    <source>
        <dbReference type="ARBA" id="ARBA00023015"/>
    </source>
</evidence>
<dbReference type="InterPro" id="IPR042972">
    <property type="entry name" value="INSM1/2"/>
</dbReference>
<dbReference type="PROSITE" id="PS00028">
    <property type="entry name" value="ZINC_FINGER_C2H2_1"/>
    <property type="match status" value="4"/>
</dbReference>
<comment type="function">
    <text evidence="13">May act as a transcriptional regulator. May play a role in neurogenesis and neuroendocrine cell differentiation during embryonic development.</text>
</comment>
<feature type="compositionally biased region" description="Basic residues" evidence="17">
    <location>
        <begin position="1"/>
        <end position="13"/>
    </location>
</feature>
<evidence type="ECO:0000256" key="4">
    <source>
        <dbReference type="ARBA" id="ARBA00022723"/>
    </source>
</evidence>
<dbReference type="GO" id="GO:0005737">
    <property type="term" value="C:cytoplasm"/>
    <property type="evidence" value="ECO:0007669"/>
    <property type="project" value="UniProtKB-SubCell"/>
</dbReference>
<dbReference type="GO" id="GO:0030182">
    <property type="term" value="P:neuron differentiation"/>
    <property type="evidence" value="ECO:0007669"/>
    <property type="project" value="TreeGrafter"/>
</dbReference>
<dbReference type="Pfam" id="PF00096">
    <property type="entry name" value="zf-C2H2"/>
    <property type="match status" value="3"/>
</dbReference>
<keyword evidence="5" id="KW-0677">Repeat</keyword>
<comment type="function">
    <text evidence="14">May function as a growth suppressor or tumor suppressor in liver cells and in certain neurons.</text>
</comment>
<evidence type="ECO:0000313" key="19">
    <source>
        <dbReference type="Ensembl" id="ENSAPOP00000007009.1"/>
    </source>
</evidence>
<feature type="compositionally biased region" description="Polar residues" evidence="17">
    <location>
        <begin position="103"/>
        <end position="113"/>
    </location>
</feature>
<dbReference type="Ensembl" id="ENSAPOT00000005686.1">
    <property type="protein sequence ID" value="ENSAPOP00000007009.1"/>
    <property type="gene ID" value="ENSAPOG00000008900.1"/>
</dbReference>
<dbReference type="GO" id="GO:0017053">
    <property type="term" value="C:transcription repressor complex"/>
    <property type="evidence" value="ECO:0007669"/>
    <property type="project" value="TreeGrafter"/>
</dbReference>
<dbReference type="STRING" id="80966.ENSAPOP00000007009"/>
<dbReference type="InterPro" id="IPR013087">
    <property type="entry name" value="Znf_C2H2_type"/>
</dbReference>
<evidence type="ECO:0000256" key="11">
    <source>
        <dbReference type="ARBA" id="ARBA00023242"/>
    </source>
</evidence>
<dbReference type="GO" id="GO:0000978">
    <property type="term" value="F:RNA polymerase II cis-regulatory region sequence-specific DNA binding"/>
    <property type="evidence" value="ECO:0007669"/>
    <property type="project" value="TreeGrafter"/>
</dbReference>
<name>A0A3Q1ESS0_9TELE</name>
<dbReference type="GO" id="GO:0005634">
    <property type="term" value="C:nucleus"/>
    <property type="evidence" value="ECO:0007669"/>
    <property type="project" value="UniProtKB-SubCell"/>
</dbReference>
<dbReference type="GO" id="GO:0001227">
    <property type="term" value="F:DNA-binding transcription repressor activity, RNA polymerase II-specific"/>
    <property type="evidence" value="ECO:0007669"/>
    <property type="project" value="TreeGrafter"/>
</dbReference>
<feature type="compositionally biased region" description="Basic and acidic residues" evidence="17">
    <location>
        <begin position="58"/>
        <end position="69"/>
    </location>
</feature>
<dbReference type="InParanoid" id="A0A3Q1ESS0"/>
<dbReference type="FunFam" id="3.30.160.60:FF:001411">
    <property type="entry name" value="insulinoma-associated protein 2"/>
    <property type="match status" value="1"/>
</dbReference>
<dbReference type="GO" id="GO:0008270">
    <property type="term" value="F:zinc ion binding"/>
    <property type="evidence" value="ECO:0007669"/>
    <property type="project" value="UniProtKB-KW"/>
</dbReference>
<evidence type="ECO:0000256" key="5">
    <source>
        <dbReference type="ARBA" id="ARBA00022737"/>
    </source>
</evidence>
<comment type="similarity">
    <text evidence="12">Belongs to the INSM1 family.</text>
</comment>
<evidence type="ECO:0000256" key="9">
    <source>
        <dbReference type="ARBA" id="ARBA00023125"/>
    </source>
</evidence>
<evidence type="ECO:0000256" key="7">
    <source>
        <dbReference type="ARBA" id="ARBA00022833"/>
    </source>
</evidence>
<evidence type="ECO:0000256" key="10">
    <source>
        <dbReference type="ARBA" id="ARBA00023163"/>
    </source>
</evidence>
<keyword evidence="8" id="KW-0805">Transcription regulation</keyword>
<reference evidence="19" key="2">
    <citation type="submission" date="2025-09" db="UniProtKB">
        <authorList>
            <consortium name="Ensembl"/>
        </authorList>
    </citation>
    <scope>IDENTIFICATION</scope>
</reference>
<keyword evidence="10" id="KW-0804">Transcription</keyword>
<reference evidence="19" key="1">
    <citation type="submission" date="2025-08" db="UniProtKB">
        <authorList>
            <consortium name="Ensembl"/>
        </authorList>
    </citation>
    <scope>IDENTIFICATION</scope>
</reference>
<dbReference type="FunFam" id="3.30.160.60:FF:000100">
    <property type="entry name" value="Zinc finger 45-like"/>
    <property type="match status" value="1"/>
</dbReference>
<proteinExistence type="inferred from homology"/>
<protein>
    <recommendedName>
        <fullName evidence="15">Insulinoma-associated protein 2</fullName>
    </recommendedName>
</protein>
<evidence type="ECO:0000256" key="15">
    <source>
        <dbReference type="ARBA" id="ARBA00068074"/>
    </source>
</evidence>
<feature type="compositionally biased region" description="Basic and acidic residues" evidence="17">
    <location>
        <begin position="27"/>
        <end position="36"/>
    </location>
</feature>
<dbReference type="SUPFAM" id="SSF57667">
    <property type="entry name" value="beta-beta-alpha zinc fingers"/>
    <property type="match status" value="2"/>
</dbReference>
<feature type="domain" description="C2H2-type" evidence="18">
    <location>
        <begin position="195"/>
        <end position="217"/>
    </location>
</feature>
<keyword evidence="4" id="KW-0479">Metal-binding</keyword>
<keyword evidence="9" id="KW-0238">DNA-binding</keyword>
<evidence type="ECO:0000256" key="1">
    <source>
        <dbReference type="ARBA" id="ARBA00004123"/>
    </source>
</evidence>
<feature type="compositionally biased region" description="Low complexity" evidence="17">
    <location>
        <begin position="14"/>
        <end position="23"/>
    </location>
</feature>
<accession>A0A3Q1ESS0</accession>
<evidence type="ECO:0000256" key="12">
    <source>
        <dbReference type="ARBA" id="ARBA00038003"/>
    </source>
</evidence>
<dbReference type="PANTHER" id="PTHR15065">
    <property type="entry name" value="INSULINOMA-ASSOCIATED 1"/>
    <property type="match status" value="1"/>
</dbReference>
<dbReference type="GO" id="GO:0010564">
    <property type="term" value="P:regulation of cell cycle process"/>
    <property type="evidence" value="ECO:0007669"/>
    <property type="project" value="TreeGrafter"/>
</dbReference>
<evidence type="ECO:0000313" key="20">
    <source>
        <dbReference type="Proteomes" id="UP000257200"/>
    </source>
</evidence>
<evidence type="ECO:0000256" key="14">
    <source>
        <dbReference type="ARBA" id="ARBA00060130"/>
    </source>
</evidence>
<dbReference type="FunFam" id="3.30.160.60:FF:000488">
    <property type="entry name" value="Insulinoma-associated protein 2"/>
    <property type="match status" value="1"/>
</dbReference>
<evidence type="ECO:0000256" key="16">
    <source>
        <dbReference type="PROSITE-ProRule" id="PRU00042"/>
    </source>
</evidence>
<dbReference type="Gene3D" id="3.30.160.60">
    <property type="entry name" value="Classic Zinc Finger"/>
    <property type="match status" value="3"/>
</dbReference>
<keyword evidence="3" id="KW-0963">Cytoplasm</keyword>
<keyword evidence="20" id="KW-1185">Reference proteome</keyword>
<evidence type="ECO:0000259" key="18">
    <source>
        <dbReference type="PROSITE" id="PS50157"/>
    </source>
</evidence>
<dbReference type="AlphaFoldDB" id="A0A3Q1ESS0"/>
<dbReference type="SMART" id="SM00355">
    <property type="entry name" value="ZnF_C2H2"/>
    <property type="match status" value="5"/>
</dbReference>
<evidence type="ECO:0000256" key="17">
    <source>
        <dbReference type="SAM" id="MobiDB-lite"/>
    </source>
</evidence>
<keyword evidence="11" id="KW-0539">Nucleus</keyword>
<feature type="domain" description="C2H2-type" evidence="18">
    <location>
        <begin position="391"/>
        <end position="419"/>
    </location>
</feature>
<dbReference type="PANTHER" id="PTHR15065:SF6">
    <property type="entry name" value="INSULINOMA-ASSOCIATED PROTEIN 2"/>
    <property type="match status" value="1"/>
</dbReference>
<organism evidence="19 20">
    <name type="scientific">Acanthochromis polyacanthus</name>
    <name type="common">spiny chromis</name>
    <dbReference type="NCBI Taxonomy" id="80966"/>
    <lineage>
        <taxon>Eukaryota</taxon>
        <taxon>Metazoa</taxon>
        <taxon>Chordata</taxon>
        <taxon>Craniata</taxon>
        <taxon>Vertebrata</taxon>
        <taxon>Euteleostomi</taxon>
        <taxon>Actinopterygii</taxon>
        <taxon>Neopterygii</taxon>
        <taxon>Teleostei</taxon>
        <taxon>Neoteleostei</taxon>
        <taxon>Acanthomorphata</taxon>
        <taxon>Ovalentaria</taxon>
        <taxon>Pomacentridae</taxon>
        <taxon>Acanthochromis</taxon>
    </lineage>
</organism>
<dbReference type="PROSITE" id="PS50157">
    <property type="entry name" value="ZINC_FINGER_C2H2_2"/>
    <property type="match status" value="3"/>
</dbReference>
<evidence type="ECO:0000256" key="3">
    <source>
        <dbReference type="ARBA" id="ARBA00022490"/>
    </source>
</evidence>
<evidence type="ECO:0000256" key="13">
    <source>
        <dbReference type="ARBA" id="ARBA00058195"/>
    </source>
</evidence>
<dbReference type="GeneTree" id="ENSGT00940000162391"/>
<sequence length="441" mass="50305">MPRGFLVKRHRRGSASYRARSSSTNKPETHAGDRSSADGSEAAPPESQVLSVLPFQRPDGEFPVTREDPFDPNMAHVHLFPPLTLMNQEPPARKRSFLEPEQRLNSSRLSKQPNPAKKPKVNRRLTFEDEVTTSPVLGLRIKKESPELRRQREKQSVPTGNQPLGEFICQLCKEEYPDPFSLAQHKCSRIVRVEYRCPECDKVFSCPANLASHRRWHKPRPVNNGQTGETPMNKPLKEARGLVQHERSPVEMDGKENELLRVNQQRGPLDSSIRHERSLPEDEVYECRYCGKKFRRQAYLKKHLAAHEMTARASPPPSPYGQVREPSGGQSQVFLCHLCGARFPSVEIRDKHRLWHAMRDELLAGGARGADGFHAHREESVGGEREQQQIFTCKHCPSTFFSSPGLTRHINKSHPTENRQVMLLQMTVRPGCWTFFISLSI</sequence>
<comment type="subcellular location">
    <subcellularLocation>
        <location evidence="2">Cytoplasm</location>
    </subcellularLocation>
    <subcellularLocation>
        <location evidence="1">Nucleus</location>
    </subcellularLocation>
</comment>
<keyword evidence="7" id="KW-0862">Zinc</keyword>
<dbReference type="InterPro" id="IPR036236">
    <property type="entry name" value="Znf_C2H2_sf"/>
</dbReference>
<dbReference type="Proteomes" id="UP000257200">
    <property type="component" value="Unplaced"/>
</dbReference>
<feature type="domain" description="C2H2-type" evidence="18">
    <location>
        <begin position="285"/>
        <end position="307"/>
    </location>
</feature>